<keyword evidence="1" id="KW-1133">Transmembrane helix</keyword>
<organism evidence="2 3">
    <name type="scientific">Sporolactobacillus inulinus</name>
    <dbReference type="NCBI Taxonomy" id="2078"/>
    <lineage>
        <taxon>Bacteria</taxon>
        <taxon>Bacillati</taxon>
        <taxon>Bacillota</taxon>
        <taxon>Bacilli</taxon>
        <taxon>Bacillales</taxon>
        <taxon>Sporolactobacillaceae</taxon>
        <taxon>Sporolactobacillus</taxon>
    </lineage>
</organism>
<dbReference type="AlphaFoldDB" id="A0A4Y1ZDV6"/>
<name>A0A4Y1ZDV6_9BACL</name>
<evidence type="ECO:0000313" key="3">
    <source>
        <dbReference type="Proteomes" id="UP000319716"/>
    </source>
</evidence>
<reference evidence="2 3" key="1">
    <citation type="submission" date="2017-11" db="EMBL/GenBank/DDBJ databases">
        <title>Draft Genome Sequence of Sporolactobacillus inulinus NBRC 111894 Isolated from Koso, a Japanese Sugar-Vegetable Fermented Beverage.</title>
        <authorList>
            <person name="Chiou T.Y."/>
            <person name="Oshima K."/>
            <person name="Suda W."/>
            <person name="Hattori M."/>
            <person name="Takahashi T."/>
        </authorList>
    </citation>
    <scope>NUCLEOTIDE SEQUENCE [LARGE SCALE GENOMIC DNA]</scope>
    <source>
        <strain evidence="2 3">NBRC111894</strain>
    </source>
</reference>
<comment type="caution">
    <text evidence="2">The sequence shown here is derived from an EMBL/GenBank/DDBJ whole genome shotgun (WGS) entry which is preliminary data.</text>
</comment>
<evidence type="ECO:0000256" key="1">
    <source>
        <dbReference type="SAM" id="Phobius"/>
    </source>
</evidence>
<feature type="transmembrane region" description="Helical" evidence="1">
    <location>
        <begin position="6"/>
        <end position="35"/>
    </location>
</feature>
<dbReference type="Proteomes" id="UP000319716">
    <property type="component" value="Unassembled WGS sequence"/>
</dbReference>
<evidence type="ECO:0000313" key="2">
    <source>
        <dbReference type="EMBL" id="GAY76778.1"/>
    </source>
</evidence>
<proteinExistence type="predicted"/>
<protein>
    <submittedName>
        <fullName evidence="2">Uncharacterized protein</fullName>
    </submittedName>
</protein>
<dbReference type="EMBL" id="BEXB01000017">
    <property type="protein sequence ID" value="GAY76778.1"/>
    <property type="molecule type" value="Genomic_DNA"/>
</dbReference>
<keyword evidence="1" id="KW-0812">Transmembrane</keyword>
<keyword evidence="1" id="KW-0472">Membrane</keyword>
<gene>
    <name evidence="2" type="ORF">NBRC111894_2332</name>
</gene>
<sequence length="37" mass="4051">MVVATMVMLFIMMIITTITISTAIVVFSMMIVVAISK</sequence>
<accession>A0A4Y1ZDV6</accession>